<dbReference type="InterPro" id="IPR054708">
    <property type="entry name" value="MTPAP-like_central"/>
</dbReference>
<keyword evidence="4" id="KW-0460">Magnesium</keyword>
<dbReference type="VEuPathDB" id="FungiDB:PLEOSDRAFT_1031356"/>
<dbReference type="STRING" id="1137138.A0A067P1G4"/>
<dbReference type="GO" id="GO:0010605">
    <property type="term" value="P:negative regulation of macromolecule metabolic process"/>
    <property type="evidence" value="ECO:0007669"/>
    <property type="project" value="UniProtKB-ARBA"/>
</dbReference>
<dbReference type="SUPFAM" id="SSF81631">
    <property type="entry name" value="PAP/OAS1 substrate-binding domain"/>
    <property type="match status" value="1"/>
</dbReference>
<dbReference type="EC" id="2.7.7.19" evidence="2"/>
<dbReference type="GO" id="GO:0043634">
    <property type="term" value="P:polyadenylation-dependent ncRNA catabolic process"/>
    <property type="evidence" value="ECO:0007669"/>
    <property type="project" value="TreeGrafter"/>
</dbReference>
<dbReference type="InParanoid" id="A0A067P1G4"/>
<reference evidence="9" key="1">
    <citation type="journal article" date="2014" name="Proc. Natl. Acad. Sci. U.S.A.">
        <title>Extensive sampling of basidiomycete genomes demonstrates inadequacy of the white-rot/brown-rot paradigm for wood decay fungi.</title>
        <authorList>
            <person name="Riley R."/>
            <person name="Salamov A.A."/>
            <person name="Brown D.W."/>
            <person name="Nagy L.G."/>
            <person name="Floudas D."/>
            <person name="Held B.W."/>
            <person name="Levasseur A."/>
            <person name="Lombard V."/>
            <person name="Morin E."/>
            <person name="Otillar R."/>
            <person name="Lindquist E.A."/>
            <person name="Sun H."/>
            <person name="LaButti K.M."/>
            <person name="Schmutz J."/>
            <person name="Jabbour D."/>
            <person name="Luo H."/>
            <person name="Baker S.E."/>
            <person name="Pisabarro A.G."/>
            <person name="Walton J.D."/>
            <person name="Blanchette R.A."/>
            <person name="Henrissat B."/>
            <person name="Martin F."/>
            <person name="Cullen D."/>
            <person name="Hibbett D.S."/>
            <person name="Grigoriev I.V."/>
        </authorList>
    </citation>
    <scope>NUCLEOTIDE SEQUENCE [LARGE SCALE GENOMIC DNA]</scope>
    <source>
        <strain evidence="9">PC15</strain>
    </source>
</reference>
<sequence>MSGKGKARDVDPPTREWDRGKPPLSDDRDRDRDRHARRRDRDADRHADGRGRKREHDRIDENGDTRRDETRRTAHYTESLKAPWTKDVDWDACNNVAEMMHREVEAFVKWASPTHEEDEMRALIVSQITKAVTSAYHDAQVHPFGSFATKLYLPLGDIDLVILSPSLQQGYKDYVLRDLAHVIKRARIADQVTIISRARVPIIKFTSIHGSFHVDISIGQVGGLKSVEIVNNFLNTMSLHSSGMALRALVLIAKAFLSQRNMNEVFTGGLGSYSIVCLAISFLQMHPKIRRGEIDPDKNLGVLVVEFFELYGCYFYYEEVGISVREGGSYYSKMRRGWLDYYNKGLLSIEDPVDPTNDISKGSFSFQKVKTTMAGAFGILTTKLYDRAALIRTRREGSRLSLLDLLHPEDLSILSSILKITKEVSTLHSSCLWGSLSLYVLRP</sequence>
<dbReference type="PANTHER" id="PTHR23092:SF15">
    <property type="entry name" value="INACTIVE NON-CANONICAL POLY(A) RNA POLYMERASE PROTEIN TRF4-2-RELATED"/>
    <property type="match status" value="1"/>
</dbReference>
<feature type="region of interest" description="Disordered" evidence="5">
    <location>
        <begin position="1"/>
        <end position="74"/>
    </location>
</feature>
<comment type="similarity">
    <text evidence="1">Belongs to the DNA polymerase type-B-like family.</text>
</comment>
<evidence type="ECO:0000259" key="6">
    <source>
        <dbReference type="Pfam" id="PF03828"/>
    </source>
</evidence>
<accession>A0A067P1G4</accession>
<name>A0A067P1G4_PLEO1</name>
<evidence type="ECO:0000256" key="5">
    <source>
        <dbReference type="SAM" id="MobiDB-lite"/>
    </source>
</evidence>
<evidence type="ECO:0000256" key="3">
    <source>
        <dbReference type="ARBA" id="ARBA00022723"/>
    </source>
</evidence>
<dbReference type="Proteomes" id="UP000027073">
    <property type="component" value="Unassembled WGS sequence"/>
</dbReference>
<feature type="compositionally biased region" description="Basic and acidic residues" evidence="5">
    <location>
        <begin position="1"/>
        <end position="72"/>
    </location>
</feature>
<feature type="domain" description="Poly(A) RNA polymerase mitochondrial-like central palm" evidence="7">
    <location>
        <begin position="101"/>
        <end position="231"/>
    </location>
</feature>
<dbReference type="Gene3D" id="1.10.1410.10">
    <property type="match status" value="1"/>
</dbReference>
<evidence type="ECO:0000256" key="2">
    <source>
        <dbReference type="ARBA" id="ARBA00012388"/>
    </source>
</evidence>
<dbReference type="AlphaFoldDB" id="A0A067P1G4"/>
<evidence type="ECO:0000256" key="4">
    <source>
        <dbReference type="ARBA" id="ARBA00022842"/>
    </source>
</evidence>
<evidence type="ECO:0000259" key="7">
    <source>
        <dbReference type="Pfam" id="PF22600"/>
    </source>
</evidence>
<dbReference type="PANTHER" id="PTHR23092">
    <property type="entry name" value="POLY(A) RNA POLYMERASE"/>
    <property type="match status" value="1"/>
</dbReference>
<dbReference type="GO" id="GO:0003729">
    <property type="term" value="F:mRNA binding"/>
    <property type="evidence" value="ECO:0007669"/>
    <property type="project" value="TreeGrafter"/>
</dbReference>
<dbReference type="OrthoDB" id="273917at2759"/>
<dbReference type="GO" id="GO:1990817">
    <property type="term" value="F:poly(A) RNA polymerase activity"/>
    <property type="evidence" value="ECO:0007669"/>
    <property type="project" value="UniProtKB-EC"/>
</dbReference>
<dbReference type="InterPro" id="IPR045862">
    <property type="entry name" value="Trf4-like"/>
</dbReference>
<dbReference type="InterPro" id="IPR002058">
    <property type="entry name" value="PAP_assoc"/>
</dbReference>
<gene>
    <name evidence="8" type="ORF">PLEOSDRAFT_1031356</name>
</gene>
<dbReference type="CDD" id="cd05402">
    <property type="entry name" value="NT_PAP_TUTase"/>
    <property type="match status" value="1"/>
</dbReference>
<evidence type="ECO:0000256" key="1">
    <source>
        <dbReference type="ARBA" id="ARBA00008593"/>
    </source>
</evidence>
<dbReference type="GO" id="GO:0046872">
    <property type="term" value="F:metal ion binding"/>
    <property type="evidence" value="ECO:0007669"/>
    <property type="project" value="UniProtKB-KW"/>
</dbReference>
<dbReference type="Pfam" id="PF22600">
    <property type="entry name" value="MTPAP-like_central"/>
    <property type="match status" value="1"/>
</dbReference>
<evidence type="ECO:0000313" key="8">
    <source>
        <dbReference type="EMBL" id="KDQ33080.1"/>
    </source>
</evidence>
<dbReference type="Pfam" id="PF03828">
    <property type="entry name" value="PAP_assoc"/>
    <property type="match status" value="1"/>
</dbReference>
<dbReference type="GO" id="GO:0005730">
    <property type="term" value="C:nucleolus"/>
    <property type="evidence" value="ECO:0007669"/>
    <property type="project" value="TreeGrafter"/>
</dbReference>
<proteinExistence type="inferred from homology"/>
<dbReference type="FunFam" id="1.10.1410.10:FF:000003">
    <property type="entry name" value="non-canonical poly(A) RNA polymerase PAPD7"/>
    <property type="match status" value="1"/>
</dbReference>
<keyword evidence="3" id="KW-0479">Metal-binding</keyword>
<dbReference type="EMBL" id="KL198004">
    <property type="protein sequence ID" value="KDQ33080.1"/>
    <property type="molecule type" value="Genomic_DNA"/>
</dbReference>
<organism evidence="8 9">
    <name type="scientific">Pleurotus ostreatus (strain PC15)</name>
    <name type="common">Oyster mushroom</name>
    <dbReference type="NCBI Taxonomy" id="1137138"/>
    <lineage>
        <taxon>Eukaryota</taxon>
        <taxon>Fungi</taxon>
        <taxon>Dikarya</taxon>
        <taxon>Basidiomycota</taxon>
        <taxon>Agaricomycotina</taxon>
        <taxon>Agaricomycetes</taxon>
        <taxon>Agaricomycetidae</taxon>
        <taxon>Agaricales</taxon>
        <taxon>Pleurotineae</taxon>
        <taxon>Pleurotaceae</taxon>
        <taxon>Pleurotus</taxon>
    </lineage>
</organism>
<dbReference type="GO" id="GO:0031499">
    <property type="term" value="C:TRAMP complex"/>
    <property type="evidence" value="ECO:0007669"/>
    <property type="project" value="TreeGrafter"/>
</dbReference>
<protein>
    <recommendedName>
        <fullName evidence="2">polynucleotide adenylyltransferase</fullName>
        <ecNumber evidence="2">2.7.7.19</ecNumber>
    </recommendedName>
</protein>
<dbReference type="InterPro" id="IPR043519">
    <property type="entry name" value="NT_sf"/>
</dbReference>
<dbReference type="FunCoup" id="A0A067P1G4">
    <property type="interactions" value="232"/>
</dbReference>
<evidence type="ECO:0000313" key="9">
    <source>
        <dbReference type="Proteomes" id="UP000027073"/>
    </source>
</evidence>
<dbReference type="SUPFAM" id="SSF81301">
    <property type="entry name" value="Nucleotidyltransferase"/>
    <property type="match status" value="1"/>
</dbReference>
<dbReference type="Gene3D" id="3.30.460.10">
    <property type="entry name" value="Beta Polymerase, domain 2"/>
    <property type="match status" value="1"/>
</dbReference>
<dbReference type="GO" id="GO:0031123">
    <property type="term" value="P:RNA 3'-end processing"/>
    <property type="evidence" value="ECO:0007669"/>
    <property type="project" value="TreeGrafter"/>
</dbReference>
<dbReference type="HOGENOM" id="CLU_013572_4_1_1"/>
<feature type="domain" description="PAP-associated" evidence="6">
    <location>
        <begin position="299"/>
        <end position="357"/>
    </location>
</feature>